<dbReference type="CDD" id="cd00037">
    <property type="entry name" value="CLECT"/>
    <property type="match status" value="1"/>
</dbReference>
<accession>A0A2G5VAI5</accession>
<evidence type="ECO:0000313" key="3">
    <source>
        <dbReference type="EMBL" id="PIC48784.1"/>
    </source>
</evidence>
<evidence type="ECO:0000259" key="2">
    <source>
        <dbReference type="SMART" id="SM00605"/>
    </source>
</evidence>
<feature type="domain" description="PAN-3" evidence="2">
    <location>
        <begin position="4"/>
        <end position="142"/>
    </location>
</feature>
<dbReference type="OrthoDB" id="5804338at2759"/>
<dbReference type="SUPFAM" id="SSF56436">
    <property type="entry name" value="C-type lectin-like"/>
    <property type="match status" value="1"/>
</dbReference>
<dbReference type="PANTHER" id="PTHR47629">
    <property type="entry name" value="C-TYPE LECTIN-RELATED"/>
    <property type="match status" value="1"/>
</dbReference>
<proteinExistence type="predicted"/>
<dbReference type="InterPro" id="IPR006583">
    <property type="entry name" value="PAN-3_domain"/>
</dbReference>
<dbReference type="InterPro" id="IPR016186">
    <property type="entry name" value="C-type_lectin-like/link_sf"/>
</dbReference>
<reference evidence="4" key="1">
    <citation type="submission" date="2017-10" db="EMBL/GenBank/DDBJ databases">
        <title>Rapid genome shrinkage in a self-fertile nematode reveals novel sperm competition proteins.</title>
        <authorList>
            <person name="Yin D."/>
            <person name="Schwarz E.M."/>
            <person name="Thomas C.G."/>
            <person name="Felde R.L."/>
            <person name="Korf I.F."/>
            <person name="Cutter A.D."/>
            <person name="Schartner C.M."/>
            <person name="Ralston E.J."/>
            <person name="Meyer B.J."/>
            <person name="Haag E.S."/>
        </authorList>
    </citation>
    <scope>NUCLEOTIDE SEQUENCE [LARGE SCALE GENOMIC DNA]</scope>
    <source>
        <strain evidence="4">JU1422</strain>
    </source>
</reference>
<gene>
    <name evidence="3" type="primary">Cnig_chr_II.g7636</name>
    <name evidence="3" type="ORF">B9Z55_007636</name>
</gene>
<sequence>MCNYLLYFFFLSILTKASVEEPSMILISGKPRNFGIYQNFDISWEKCILKCLAEVMCAVVYKISNVQCQYFLVLNIPFIQKVDSGHSEIALKINLPQNQCPASNPLTLGPNYLTQIISSKFFKTTVSYSNHGYNLTYNLFLCPKNTKMFQRGETTVVCIGLFFFEEPICNNQAEASALCKAHNGTLTGPANSDEYEYMRDISNSSKYTSNPKSYSYLTYWIDGKSTNTEFSFEDPTHNGSTNYPWSGGTPQSTPTGSCLYHSGPDSYVLHGLCSFTICCKDEGYICWRGALCQVPPIDYLY</sequence>
<dbReference type="Proteomes" id="UP000230233">
    <property type="component" value="Chromosome II"/>
</dbReference>
<dbReference type="SMART" id="SM00605">
    <property type="entry name" value="CW"/>
    <property type="match status" value="1"/>
</dbReference>
<dbReference type="Pfam" id="PF08277">
    <property type="entry name" value="PAN_3"/>
    <property type="match status" value="1"/>
</dbReference>
<keyword evidence="4" id="KW-1185">Reference proteome</keyword>
<dbReference type="InterPro" id="IPR016187">
    <property type="entry name" value="CTDL_fold"/>
</dbReference>
<organism evidence="3 4">
    <name type="scientific">Caenorhabditis nigoni</name>
    <dbReference type="NCBI Taxonomy" id="1611254"/>
    <lineage>
        <taxon>Eukaryota</taxon>
        <taxon>Metazoa</taxon>
        <taxon>Ecdysozoa</taxon>
        <taxon>Nematoda</taxon>
        <taxon>Chromadorea</taxon>
        <taxon>Rhabditida</taxon>
        <taxon>Rhabditina</taxon>
        <taxon>Rhabditomorpha</taxon>
        <taxon>Rhabditoidea</taxon>
        <taxon>Rhabditidae</taxon>
        <taxon>Peloderinae</taxon>
        <taxon>Caenorhabditis</taxon>
    </lineage>
</organism>
<evidence type="ECO:0000256" key="1">
    <source>
        <dbReference type="SAM" id="SignalP"/>
    </source>
</evidence>
<feature type="signal peptide" evidence="1">
    <location>
        <begin position="1"/>
        <end position="17"/>
    </location>
</feature>
<comment type="caution">
    <text evidence="3">The sequence shown here is derived from an EMBL/GenBank/DDBJ whole genome shotgun (WGS) entry which is preliminary data.</text>
</comment>
<dbReference type="EMBL" id="PDUG01000002">
    <property type="protein sequence ID" value="PIC48784.1"/>
    <property type="molecule type" value="Genomic_DNA"/>
</dbReference>
<protein>
    <recommendedName>
        <fullName evidence="2">PAN-3 domain-containing protein</fullName>
    </recommendedName>
</protein>
<name>A0A2G5VAI5_9PELO</name>
<dbReference type="PANTHER" id="PTHR47629:SF6">
    <property type="entry name" value="CW DOMAIN-CONTAINING PROTEIN-RELATED"/>
    <property type="match status" value="1"/>
</dbReference>
<dbReference type="AlphaFoldDB" id="A0A2G5VAI5"/>
<evidence type="ECO:0000313" key="4">
    <source>
        <dbReference type="Proteomes" id="UP000230233"/>
    </source>
</evidence>
<keyword evidence="1" id="KW-0732">Signal</keyword>
<feature type="chain" id="PRO_5013761333" description="PAN-3 domain-containing protein" evidence="1">
    <location>
        <begin position="18"/>
        <end position="301"/>
    </location>
</feature>
<dbReference type="Gene3D" id="3.10.100.10">
    <property type="entry name" value="Mannose-Binding Protein A, subunit A"/>
    <property type="match status" value="1"/>
</dbReference>